<protein>
    <submittedName>
        <fullName evidence="2">Uncharacterized protein</fullName>
    </submittedName>
</protein>
<feature type="compositionally biased region" description="Basic residues" evidence="1">
    <location>
        <begin position="118"/>
        <end position="128"/>
    </location>
</feature>
<name>A0A3N4HNV5_ASCIM</name>
<dbReference type="AlphaFoldDB" id="A0A3N4HNV5"/>
<organism evidence="2 3">
    <name type="scientific">Ascobolus immersus RN42</name>
    <dbReference type="NCBI Taxonomy" id="1160509"/>
    <lineage>
        <taxon>Eukaryota</taxon>
        <taxon>Fungi</taxon>
        <taxon>Dikarya</taxon>
        <taxon>Ascomycota</taxon>
        <taxon>Pezizomycotina</taxon>
        <taxon>Pezizomycetes</taxon>
        <taxon>Pezizales</taxon>
        <taxon>Ascobolaceae</taxon>
        <taxon>Ascobolus</taxon>
    </lineage>
</organism>
<reference evidence="2 3" key="1">
    <citation type="journal article" date="2018" name="Nat. Ecol. Evol.">
        <title>Pezizomycetes genomes reveal the molecular basis of ectomycorrhizal truffle lifestyle.</title>
        <authorList>
            <person name="Murat C."/>
            <person name="Payen T."/>
            <person name="Noel B."/>
            <person name="Kuo A."/>
            <person name="Morin E."/>
            <person name="Chen J."/>
            <person name="Kohler A."/>
            <person name="Krizsan K."/>
            <person name="Balestrini R."/>
            <person name="Da Silva C."/>
            <person name="Montanini B."/>
            <person name="Hainaut M."/>
            <person name="Levati E."/>
            <person name="Barry K.W."/>
            <person name="Belfiori B."/>
            <person name="Cichocki N."/>
            <person name="Clum A."/>
            <person name="Dockter R.B."/>
            <person name="Fauchery L."/>
            <person name="Guy J."/>
            <person name="Iotti M."/>
            <person name="Le Tacon F."/>
            <person name="Lindquist E.A."/>
            <person name="Lipzen A."/>
            <person name="Malagnac F."/>
            <person name="Mello A."/>
            <person name="Molinier V."/>
            <person name="Miyauchi S."/>
            <person name="Poulain J."/>
            <person name="Riccioni C."/>
            <person name="Rubini A."/>
            <person name="Sitrit Y."/>
            <person name="Splivallo R."/>
            <person name="Traeger S."/>
            <person name="Wang M."/>
            <person name="Zifcakova L."/>
            <person name="Wipf D."/>
            <person name="Zambonelli A."/>
            <person name="Paolocci F."/>
            <person name="Nowrousian M."/>
            <person name="Ottonello S."/>
            <person name="Baldrian P."/>
            <person name="Spatafora J.W."/>
            <person name="Henrissat B."/>
            <person name="Nagy L.G."/>
            <person name="Aury J.M."/>
            <person name="Wincker P."/>
            <person name="Grigoriev I.V."/>
            <person name="Bonfante P."/>
            <person name="Martin F.M."/>
        </authorList>
    </citation>
    <scope>NUCLEOTIDE SEQUENCE [LARGE SCALE GENOMIC DNA]</scope>
    <source>
        <strain evidence="2 3">RN42</strain>
    </source>
</reference>
<dbReference type="Proteomes" id="UP000275078">
    <property type="component" value="Unassembled WGS sequence"/>
</dbReference>
<keyword evidence="3" id="KW-1185">Reference proteome</keyword>
<proteinExistence type="predicted"/>
<evidence type="ECO:0000256" key="1">
    <source>
        <dbReference type="SAM" id="MobiDB-lite"/>
    </source>
</evidence>
<evidence type="ECO:0000313" key="2">
    <source>
        <dbReference type="EMBL" id="RPA73500.1"/>
    </source>
</evidence>
<accession>A0A3N4HNV5</accession>
<sequence>MDNSHPEYEDLLRRLEGILLPWAEQYSDQNLNSGSAPHADLTVNDNGRERADFAALERVDAICQDLRSRTQEWLKNRNLHSAQSHQHIVPEECPPEPLIPDRTSTVPSKRPCVEPRPRQTRPKRKKRAPVTARVEVDEGAFEELGILDLDASIECPYMLHSCLIGGHACNSPPVFTGRTAKRDLR</sequence>
<evidence type="ECO:0000313" key="3">
    <source>
        <dbReference type="Proteomes" id="UP000275078"/>
    </source>
</evidence>
<feature type="region of interest" description="Disordered" evidence="1">
    <location>
        <begin position="85"/>
        <end position="129"/>
    </location>
</feature>
<dbReference type="EMBL" id="ML119819">
    <property type="protein sequence ID" value="RPA73500.1"/>
    <property type="molecule type" value="Genomic_DNA"/>
</dbReference>
<gene>
    <name evidence="2" type="ORF">BJ508DRAFT_49561</name>
</gene>